<organism evidence="1 2">
    <name type="scientific">Proteus hauseri ATCC 700826</name>
    <dbReference type="NCBI Taxonomy" id="1354271"/>
    <lineage>
        <taxon>Bacteria</taxon>
        <taxon>Pseudomonadati</taxon>
        <taxon>Pseudomonadota</taxon>
        <taxon>Gammaproteobacteria</taxon>
        <taxon>Enterobacterales</taxon>
        <taxon>Morganellaceae</taxon>
        <taxon>Proteus</taxon>
    </lineage>
</organism>
<dbReference type="Proteomes" id="UP000078250">
    <property type="component" value="Unassembled WGS sequence"/>
</dbReference>
<reference evidence="1 2" key="1">
    <citation type="submission" date="2016-04" db="EMBL/GenBank/DDBJ databases">
        <title>ATOL: Assembling a taxonomically balanced genome-scale reconstruction of the evolutionary history of the Enterobacteriaceae.</title>
        <authorList>
            <person name="Plunkett G.III."/>
            <person name="Neeno-Eckwall E.C."/>
            <person name="Glasner J.D."/>
            <person name="Perna N.T."/>
        </authorList>
    </citation>
    <scope>NUCLEOTIDE SEQUENCE [LARGE SCALE GENOMIC DNA]</scope>
    <source>
        <strain evidence="1 2">ATCC 700826</strain>
    </source>
</reference>
<gene>
    <name evidence="1" type="ORF">M997_1803</name>
</gene>
<comment type="caution">
    <text evidence="1">The sequence shown here is derived from an EMBL/GenBank/DDBJ whole genome shotgun (WGS) entry which is preliminary data.</text>
</comment>
<accession>A0AAJ3HT57</accession>
<sequence length="38" mass="4403">MLVKAEVTFNAAYNTKANTHFYQKRNITVLLFINSNVK</sequence>
<evidence type="ECO:0000313" key="1">
    <source>
        <dbReference type="EMBL" id="OAT47274.1"/>
    </source>
</evidence>
<protein>
    <submittedName>
        <fullName evidence="1">Uncharacterized protein</fullName>
    </submittedName>
</protein>
<dbReference type="AlphaFoldDB" id="A0AAJ3HT57"/>
<evidence type="ECO:0000313" key="2">
    <source>
        <dbReference type="Proteomes" id="UP000078250"/>
    </source>
</evidence>
<dbReference type="EMBL" id="LXEV01000021">
    <property type="protein sequence ID" value="OAT47274.1"/>
    <property type="molecule type" value="Genomic_DNA"/>
</dbReference>
<name>A0AAJ3HT57_PROHU</name>
<proteinExistence type="predicted"/>
<keyword evidence="2" id="KW-1185">Reference proteome</keyword>